<evidence type="ECO:0000313" key="1">
    <source>
        <dbReference type="EMBL" id="ETR68153.1"/>
    </source>
</evidence>
<proteinExistence type="predicted"/>
<organism evidence="1 2">
    <name type="scientific">Candidatus Magnetoglobus multicellularis str. Araruama</name>
    <dbReference type="NCBI Taxonomy" id="890399"/>
    <lineage>
        <taxon>Bacteria</taxon>
        <taxon>Pseudomonadati</taxon>
        <taxon>Thermodesulfobacteriota</taxon>
        <taxon>Desulfobacteria</taxon>
        <taxon>Desulfobacterales</taxon>
        <taxon>Desulfobacteraceae</taxon>
        <taxon>Candidatus Magnetoglobus</taxon>
    </lineage>
</organism>
<dbReference type="InterPro" id="IPR047881">
    <property type="entry name" value="LktA_repeat"/>
</dbReference>
<name>A0A1V1P010_9BACT</name>
<dbReference type="AlphaFoldDB" id="A0A1V1P010"/>
<evidence type="ECO:0000313" key="2">
    <source>
        <dbReference type="Proteomes" id="UP000189670"/>
    </source>
</evidence>
<reference evidence="2" key="1">
    <citation type="submission" date="2012-11" db="EMBL/GenBank/DDBJ databases">
        <authorList>
            <person name="Lucero-Rivera Y.E."/>
            <person name="Tovar-Ramirez D."/>
        </authorList>
    </citation>
    <scope>NUCLEOTIDE SEQUENCE [LARGE SCALE GENOMIC DNA]</scope>
    <source>
        <strain evidence="2">Araruama</strain>
    </source>
</reference>
<dbReference type="Proteomes" id="UP000189670">
    <property type="component" value="Unassembled WGS sequence"/>
</dbReference>
<protein>
    <submittedName>
        <fullName evidence="1">Uncharacterized protein</fullName>
    </submittedName>
</protein>
<dbReference type="NCBIfam" id="NF012206">
    <property type="entry name" value="LktA_tand_53"/>
    <property type="match status" value="3"/>
</dbReference>
<sequence length="412" mass="42438">MTSSGGSAYGTGESMAVSGLIATNLVLSDSKAYITNSDITTTEAGDVILDAKNTSAIDAKIVSTTKSGDKAIGVTLAFNTIGWEAQNILFRTIDALLGTDIGDEDPAQTKAYIEDTTLHISGDVSVTADNSAQLNATISNAADSQASALYGAGGTAASAMLASNMVSTDAKSYIDYQTTGTVTVTGAIDISAKDQAGIYSNTKIVSSSVTTNDGGVSILNETIGDIQSANFLSEDGSQKLVYGDKVRLSDDYAGGGKKGSVYKFLGNEETMDLSNTDYTNLDYWQIVKGSNIIPEGYNISDSDSTAVGGIVVRNDVRADVESYVDYATVSSASLNITSSENATIKATADSVVSSSGGSAYGSGTSLAVNGIIATNLILSKSNTYITNSDITTTTGDLTLDAQNTSMLYALKT</sequence>
<dbReference type="EMBL" id="ATBP01001055">
    <property type="protein sequence ID" value="ETR68153.1"/>
    <property type="molecule type" value="Genomic_DNA"/>
</dbReference>
<accession>A0A1V1P010</accession>
<gene>
    <name evidence="1" type="ORF">OMM_04734</name>
</gene>
<comment type="caution">
    <text evidence="1">The sequence shown here is derived from an EMBL/GenBank/DDBJ whole genome shotgun (WGS) entry which is preliminary data.</text>
</comment>